<gene>
    <name evidence="1" type="ORF">Rsub_00571</name>
</gene>
<protein>
    <submittedName>
        <fullName evidence="1">Uncharacterized protein</fullName>
    </submittedName>
</protein>
<dbReference type="AlphaFoldDB" id="A0A2V0NLB0"/>
<accession>A0A2V0NLB0</accession>
<dbReference type="OrthoDB" id="10531710at2759"/>
<reference evidence="1 2" key="1">
    <citation type="journal article" date="2018" name="Sci. Rep.">
        <title>Raphidocelis subcapitata (=Pseudokirchneriella subcapitata) provides an insight into genome evolution and environmental adaptations in the Sphaeropleales.</title>
        <authorList>
            <person name="Suzuki S."/>
            <person name="Yamaguchi H."/>
            <person name="Nakajima N."/>
            <person name="Kawachi M."/>
        </authorList>
    </citation>
    <scope>NUCLEOTIDE SEQUENCE [LARGE SCALE GENOMIC DNA]</scope>
    <source>
        <strain evidence="1 2">NIES-35</strain>
    </source>
</reference>
<name>A0A2V0NLB0_9CHLO</name>
<evidence type="ECO:0000313" key="2">
    <source>
        <dbReference type="Proteomes" id="UP000247498"/>
    </source>
</evidence>
<dbReference type="EMBL" id="BDRX01000002">
    <property type="protein sequence ID" value="GBF87859.1"/>
    <property type="molecule type" value="Genomic_DNA"/>
</dbReference>
<keyword evidence="2" id="KW-1185">Reference proteome</keyword>
<evidence type="ECO:0000313" key="1">
    <source>
        <dbReference type="EMBL" id="GBF87859.1"/>
    </source>
</evidence>
<dbReference type="Proteomes" id="UP000247498">
    <property type="component" value="Unassembled WGS sequence"/>
</dbReference>
<comment type="caution">
    <text evidence="1">The sequence shown here is derived from an EMBL/GenBank/DDBJ whole genome shotgun (WGS) entry which is preliminary data.</text>
</comment>
<proteinExistence type="predicted"/>
<dbReference type="InParanoid" id="A0A2V0NLB0"/>
<sequence length="98" mass="11068">MFPLVAVPGAVFGGLQITRLSHSLAYTQALAICPHRKGTKRYKQFVEYYSWKLQKRNQRNGGVRFVGLAQELTVAWLVLRQMLRIAAALHAVVATVMR</sequence>
<organism evidence="1 2">
    <name type="scientific">Raphidocelis subcapitata</name>
    <dbReference type="NCBI Taxonomy" id="307507"/>
    <lineage>
        <taxon>Eukaryota</taxon>
        <taxon>Viridiplantae</taxon>
        <taxon>Chlorophyta</taxon>
        <taxon>core chlorophytes</taxon>
        <taxon>Chlorophyceae</taxon>
        <taxon>CS clade</taxon>
        <taxon>Sphaeropleales</taxon>
        <taxon>Selenastraceae</taxon>
        <taxon>Raphidocelis</taxon>
    </lineage>
</organism>